<protein>
    <submittedName>
        <fullName evidence="1">Uncharacterized protein</fullName>
    </submittedName>
</protein>
<dbReference type="Proteomes" id="UP001222027">
    <property type="component" value="Unassembled WGS sequence"/>
</dbReference>
<name>A0AAV8R7Y7_ENSVE</name>
<dbReference type="AlphaFoldDB" id="A0AAV8R7Y7"/>
<accession>A0AAV8R7Y7</accession>
<gene>
    <name evidence="1" type="ORF">OPV22_012612</name>
</gene>
<comment type="caution">
    <text evidence="1">The sequence shown here is derived from an EMBL/GenBank/DDBJ whole genome shotgun (WGS) entry which is preliminary data.</text>
</comment>
<sequence>MPVMTSFLIDSVHILVCTEEFICPLKPPSEALCSLMPIDKPTTASRYFTGFILGTEISIIWLSLFSCGTKYEANKANYYLGLEIGICSYLSGASYPSPSPRFTVAACSFLLQNLFKSNADAGTKEPCISSHDTCSYFRRQSEQQKLSALDAVLLQLASLLFQI</sequence>
<proteinExistence type="predicted"/>
<reference evidence="1 2" key="1">
    <citation type="submission" date="2022-12" db="EMBL/GenBank/DDBJ databases">
        <title>Chromosome-scale assembly of the Ensete ventricosum genome.</title>
        <authorList>
            <person name="Dussert Y."/>
            <person name="Stocks J."/>
            <person name="Wendawek A."/>
            <person name="Woldeyes F."/>
            <person name="Nichols R.A."/>
            <person name="Borrell J.S."/>
        </authorList>
    </citation>
    <scope>NUCLEOTIDE SEQUENCE [LARGE SCALE GENOMIC DNA]</scope>
    <source>
        <strain evidence="2">cv. Maze</strain>
        <tissue evidence="1">Seeds</tissue>
    </source>
</reference>
<organism evidence="1 2">
    <name type="scientific">Ensete ventricosum</name>
    <name type="common">Abyssinian banana</name>
    <name type="synonym">Musa ensete</name>
    <dbReference type="NCBI Taxonomy" id="4639"/>
    <lineage>
        <taxon>Eukaryota</taxon>
        <taxon>Viridiplantae</taxon>
        <taxon>Streptophyta</taxon>
        <taxon>Embryophyta</taxon>
        <taxon>Tracheophyta</taxon>
        <taxon>Spermatophyta</taxon>
        <taxon>Magnoliopsida</taxon>
        <taxon>Liliopsida</taxon>
        <taxon>Zingiberales</taxon>
        <taxon>Musaceae</taxon>
        <taxon>Ensete</taxon>
    </lineage>
</organism>
<dbReference type="EMBL" id="JAQQAF010000004">
    <property type="protein sequence ID" value="KAJ8490891.1"/>
    <property type="molecule type" value="Genomic_DNA"/>
</dbReference>
<evidence type="ECO:0000313" key="2">
    <source>
        <dbReference type="Proteomes" id="UP001222027"/>
    </source>
</evidence>
<evidence type="ECO:0000313" key="1">
    <source>
        <dbReference type="EMBL" id="KAJ8490891.1"/>
    </source>
</evidence>
<keyword evidence="2" id="KW-1185">Reference proteome</keyword>